<evidence type="ECO:0000256" key="1">
    <source>
        <dbReference type="SAM" id="MobiDB-lite"/>
    </source>
</evidence>
<keyword evidence="3" id="KW-1185">Reference proteome</keyword>
<feature type="region of interest" description="Disordered" evidence="1">
    <location>
        <begin position="1"/>
        <end position="175"/>
    </location>
</feature>
<feature type="compositionally biased region" description="Basic residues" evidence="1">
    <location>
        <begin position="158"/>
        <end position="175"/>
    </location>
</feature>
<organism evidence="2 3">
    <name type="scientific">Schizothecium vesticola</name>
    <dbReference type="NCBI Taxonomy" id="314040"/>
    <lineage>
        <taxon>Eukaryota</taxon>
        <taxon>Fungi</taxon>
        <taxon>Dikarya</taxon>
        <taxon>Ascomycota</taxon>
        <taxon>Pezizomycotina</taxon>
        <taxon>Sordariomycetes</taxon>
        <taxon>Sordariomycetidae</taxon>
        <taxon>Sordariales</taxon>
        <taxon>Schizotheciaceae</taxon>
        <taxon>Schizothecium</taxon>
    </lineage>
</organism>
<accession>A0AA40BTF8</accession>
<dbReference type="EMBL" id="JAUKUD010000006">
    <property type="protein sequence ID" value="KAK0740041.1"/>
    <property type="molecule type" value="Genomic_DNA"/>
</dbReference>
<proteinExistence type="predicted"/>
<feature type="compositionally biased region" description="Low complexity" evidence="1">
    <location>
        <begin position="89"/>
        <end position="110"/>
    </location>
</feature>
<reference evidence="2" key="1">
    <citation type="submission" date="2023-06" db="EMBL/GenBank/DDBJ databases">
        <title>Genome-scale phylogeny and comparative genomics of the fungal order Sordariales.</title>
        <authorList>
            <consortium name="Lawrence Berkeley National Laboratory"/>
            <person name="Hensen N."/>
            <person name="Bonometti L."/>
            <person name="Westerberg I."/>
            <person name="Brannstrom I.O."/>
            <person name="Guillou S."/>
            <person name="Cros-Aarteil S."/>
            <person name="Calhoun S."/>
            <person name="Haridas S."/>
            <person name="Kuo A."/>
            <person name="Mondo S."/>
            <person name="Pangilinan J."/>
            <person name="Riley R."/>
            <person name="LaButti K."/>
            <person name="Andreopoulos B."/>
            <person name="Lipzen A."/>
            <person name="Chen C."/>
            <person name="Yanf M."/>
            <person name="Daum C."/>
            <person name="Ng V."/>
            <person name="Clum A."/>
            <person name="Steindorff A."/>
            <person name="Ohm R."/>
            <person name="Martin F."/>
            <person name="Silar P."/>
            <person name="Natvig D."/>
            <person name="Lalanne C."/>
            <person name="Gautier V."/>
            <person name="Ament-velasquez S.L."/>
            <person name="Kruys A."/>
            <person name="Hutchinson M.I."/>
            <person name="Powell A.J."/>
            <person name="Barry K."/>
            <person name="Miller A.N."/>
            <person name="Grigoriev I.V."/>
            <person name="Debuchy R."/>
            <person name="Gladieux P."/>
            <person name="Thoren M.H."/>
            <person name="Johannesson H."/>
        </authorList>
    </citation>
    <scope>NUCLEOTIDE SEQUENCE</scope>
    <source>
        <strain evidence="2">SMH3187-1</strain>
    </source>
</reference>
<sequence length="175" mass="18761">MPLWPFSSRARADRADRKARERRRARARADAEWEGLCLTGGTAVPGTEPYDGALRRDRRPRWGSASQSNPLSGSKPFDDGTLTRERRGGSAAAASRGGNTAASRGASSTGQQQPTRATARGEDFRSGRPPAFSGNTATPRNPGVSSFDGRAPVALSRGTRRRGERAGQLRHVKTC</sequence>
<dbReference type="Proteomes" id="UP001172155">
    <property type="component" value="Unassembled WGS sequence"/>
</dbReference>
<name>A0AA40BTF8_9PEZI</name>
<evidence type="ECO:0000313" key="3">
    <source>
        <dbReference type="Proteomes" id="UP001172155"/>
    </source>
</evidence>
<gene>
    <name evidence="2" type="ORF">B0T18DRAFT_431430</name>
</gene>
<feature type="compositionally biased region" description="Basic and acidic residues" evidence="1">
    <location>
        <begin position="76"/>
        <end position="88"/>
    </location>
</feature>
<feature type="compositionally biased region" description="Basic and acidic residues" evidence="1">
    <location>
        <begin position="10"/>
        <end position="19"/>
    </location>
</feature>
<comment type="caution">
    <text evidence="2">The sequence shown here is derived from an EMBL/GenBank/DDBJ whole genome shotgun (WGS) entry which is preliminary data.</text>
</comment>
<protein>
    <submittedName>
        <fullName evidence="2">Uncharacterized protein</fullName>
    </submittedName>
</protein>
<dbReference type="AlphaFoldDB" id="A0AA40BTF8"/>
<evidence type="ECO:0000313" key="2">
    <source>
        <dbReference type="EMBL" id="KAK0740041.1"/>
    </source>
</evidence>